<evidence type="ECO:0000256" key="1">
    <source>
        <dbReference type="SAM" id="MobiDB-lite"/>
    </source>
</evidence>
<dbReference type="EMBL" id="JABWDY010026823">
    <property type="protein sequence ID" value="KAF5188412.1"/>
    <property type="molecule type" value="Genomic_DNA"/>
</dbReference>
<reference evidence="3 4" key="1">
    <citation type="submission" date="2020-06" db="EMBL/GenBank/DDBJ databases">
        <title>Transcriptomic and genomic resources for Thalictrum thalictroides and T. hernandezii: Facilitating candidate gene discovery in an emerging model plant lineage.</title>
        <authorList>
            <person name="Arias T."/>
            <person name="Riano-Pachon D.M."/>
            <person name="Di Stilio V.S."/>
        </authorList>
    </citation>
    <scope>NUCLEOTIDE SEQUENCE [LARGE SCALE GENOMIC DNA]</scope>
    <source>
        <strain evidence="4">cv. WT478/WT964</strain>
        <tissue evidence="3">Leaves</tissue>
    </source>
</reference>
<evidence type="ECO:0000313" key="4">
    <source>
        <dbReference type="Proteomes" id="UP000554482"/>
    </source>
</evidence>
<feature type="compositionally biased region" description="Acidic residues" evidence="1">
    <location>
        <begin position="440"/>
        <end position="457"/>
    </location>
</feature>
<dbReference type="AlphaFoldDB" id="A0A7J6VVJ9"/>
<organism evidence="3 4">
    <name type="scientific">Thalictrum thalictroides</name>
    <name type="common">Rue-anemone</name>
    <name type="synonym">Anemone thalictroides</name>
    <dbReference type="NCBI Taxonomy" id="46969"/>
    <lineage>
        <taxon>Eukaryota</taxon>
        <taxon>Viridiplantae</taxon>
        <taxon>Streptophyta</taxon>
        <taxon>Embryophyta</taxon>
        <taxon>Tracheophyta</taxon>
        <taxon>Spermatophyta</taxon>
        <taxon>Magnoliopsida</taxon>
        <taxon>Ranunculales</taxon>
        <taxon>Ranunculaceae</taxon>
        <taxon>Thalictroideae</taxon>
        <taxon>Thalictrum</taxon>
    </lineage>
</organism>
<comment type="caution">
    <text evidence="3">The sequence shown here is derived from an EMBL/GenBank/DDBJ whole genome shotgun (WGS) entry which is preliminary data.</text>
</comment>
<feature type="compositionally biased region" description="Pro residues" evidence="1">
    <location>
        <begin position="7"/>
        <end position="20"/>
    </location>
</feature>
<feature type="region of interest" description="Disordered" evidence="1">
    <location>
        <begin position="428"/>
        <end position="463"/>
    </location>
</feature>
<feature type="region of interest" description="Disordered" evidence="1">
    <location>
        <begin position="376"/>
        <end position="403"/>
    </location>
</feature>
<dbReference type="InterPro" id="IPR025558">
    <property type="entry name" value="DUF4283"/>
</dbReference>
<dbReference type="Pfam" id="PF14111">
    <property type="entry name" value="DUF4283"/>
    <property type="match status" value="1"/>
</dbReference>
<dbReference type="PANTHER" id="PTHR31286:SF165">
    <property type="entry name" value="DUF4283 DOMAIN-CONTAINING PROTEIN"/>
    <property type="match status" value="1"/>
</dbReference>
<evidence type="ECO:0000259" key="2">
    <source>
        <dbReference type="Pfam" id="PF14111"/>
    </source>
</evidence>
<feature type="region of interest" description="Disordered" evidence="1">
    <location>
        <begin position="296"/>
        <end position="333"/>
    </location>
</feature>
<keyword evidence="4" id="KW-1185">Reference proteome</keyword>
<name>A0A7J6VVJ9_THATH</name>
<protein>
    <submittedName>
        <fullName evidence="3">Zinc ion binding / nucleic acid binding protein</fullName>
    </submittedName>
</protein>
<sequence>MDTSEVPLPPPPILCPPPLSQPGINLQPGPSSPPSKPSYPVLELVPGQLSHPEPPSSSSFEPSATRQNRAWNSLLKTPPPSAGEEDLQFIEPKFADDGDVLQIDEEVLIEGAREWETKVVGFFLDKKLPYSIVKENVLKKWKLLGSMDIALDGDMYYFSFSSEEDRGRVIDEGAFHMAGKLFVVRPWTREVEDNRGSVRSVPIWVKLYNVPKHLWNGRGFSYITNRIGKPLFMDKTTEKKQMLTYARICVEVSAEKELPLEIKMKVSSERTVIISLEYPWKPLICTRCKLFGHSSNNCDQNRTERKAPQGRQQLGKKVQPDTGNTKFKQPQTKTVDRAVWQPVQGNRTSREKAKVVAPSVTVPVVHNKFSSLIDVDDEADSVEPEATGKDPNIQEQSNCADKEECEVEIVEETQLGDGDVQIVDDTAQYESSKEVVTEPSSEDDDNGDDSSDTDLEEGTAKELLLPDSVRYLLPLKKSRSNN</sequence>
<gene>
    <name evidence="3" type="ORF">FRX31_022000</name>
</gene>
<dbReference type="InterPro" id="IPR040256">
    <property type="entry name" value="At4g02000-like"/>
</dbReference>
<feature type="domain" description="DUF4283" evidence="2">
    <location>
        <begin position="113"/>
        <end position="191"/>
    </location>
</feature>
<feature type="compositionally biased region" description="Polar residues" evidence="1">
    <location>
        <begin position="321"/>
        <end position="333"/>
    </location>
</feature>
<feature type="region of interest" description="Disordered" evidence="1">
    <location>
        <begin position="1"/>
        <end position="66"/>
    </location>
</feature>
<proteinExistence type="predicted"/>
<evidence type="ECO:0000313" key="3">
    <source>
        <dbReference type="EMBL" id="KAF5188412.1"/>
    </source>
</evidence>
<dbReference type="Proteomes" id="UP000554482">
    <property type="component" value="Unassembled WGS sequence"/>
</dbReference>
<dbReference type="OrthoDB" id="1937106at2759"/>
<accession>A0A7J6VVJ9</accession>
<dbReference type="PANTHER" id="PTHR31286">
    <property type="entry name" value="GLYCINE-RICH CELL WALL STRUCTURAL PROTEIN 1.8-LIKE"/>
    <property type="match status" value="1"/>
</dbReference>